<gene>
    <name evidence="2" type="ORF">HNR02_000970</name>
</gene>
<dbReference type="GO" id="GO:0016829">
    <property type="term" value="F:lyase activity"/>
    <property type="evidence" value="ECO:0007669"/>
    <property type="project" value="UniProtKB-KW"/>
</dbReference>
<reference evidence="2 3" key="1">
    <citation type="submission" date="2020-07" db="EMBL/GenBank/DDBJ databases">
        <title>Sequencing the genomes of 1000 actinobacteria strains.</title>
        <authorList>
            <person name="Klenk H.-P."/>
        </authorList>
    </citation>
    <scope>NUCLEOTIDE SEQUENCE [LARGE SCALE GENOMIC DNA]</scope>
    <source>
        <strain evidence="2 3">DSM 104006</strain>
    </source>
</reference>
<keyword evidence="2" id="KW-0560">Oxidoreductase</keyword>
<organism evidence="2 3">
    <name type="scientific">Amycolatopsis endophytica</name>
    <dbReference type="NCBI Taxonomy" id="860233"/>
    <lineage>
        <taxon>Bacteria</taxon>
        <taxon>Bacillati</taxon>
        <taxon>Actinomycetota</taxon>
        <taxon>Actinomycetes</taxon>
        <taxon>Pseudonocardiales</taxon>
        <taxon>Pseudonocardiaceae</taxon>
        <taxon>Amycolatopsis</taxon>
    </lineage>
</organism>
<evidence type="ECO:0000313" key="2">
    <source>
        <dbReference type="EMBL" id="NYI87647.1"/>
    </source>
</evidence>
<dbReference type="InterPro" id="IPR041581">
    <property type="entry name" value="Glyoxalase_6"/>
</dbReference>
<feature type="domain" description="VOC" evidence="1">
    <location>
        <begin position="3"/>
        <end position="118"/>
    </location>
</feature>
<dbReference type="Gene3D" id="3.10.180.10">
    <property type="entry name" value="2,3-Dihydroxybiphenyl 1,2-Dioxygenase, domain 1"/>
    <property type="match status" value="1"/>
</dbReference>
<dbReference type="Pfam" id="PF18029">
    <property type="entry name" value="Glyoxalase_6"/>
    <property type="match status" value="1"/>
</dbReference>
<dbReference type="InterPro" id="IPR029068">
    <property type="entry name" value="Glyas_Bleomycin-R_OHBP_Dase"/>
</dbReference>
<accession>A0A853AYC6</accession>
<dbReference type="InterPro" id="IPR037523">
    <property type="entry name" value="VOC_core"/>
</dbReference>
<keyword evidence="2" id="KW-0456">Lyase</keyword>
<keyword evidence="3" id="KW-1185">Reference proteome</keyword>
<dbReference type="Proteomes" id="UP000549616">
    <property type="component" value="Unassembled WGS sequence"/>
</dbReference>
<dbReference type="RefSeq" id="WP_179772015.1">
    <property type="nucleotide sequence ID" value="NZ_JACCFK010000001.1"/>
</dbReference>
<proteinExistence type="predicted"/>
<dbReference type="PANTHER" id="PTHR35908">
    <property type="entry name" value="HYPOTHETICAL FUSION PROTEIN"/>
    <property type="match status" value="1"/>
</dbReference>
<dbReference type="GO" id="GO:0051213">
    <property type="term" value="F:dioxygenase activity"/>
    <property type="evidence" value="ECO:0007669"/>
    <property type="project" value="UniProtKB-KW"/>
</dbReference>
<keyword evidence="2" id="KW-0223">Dioxygenase</keyword>
<dbReference type="EMBL" id="JACCFK010000001">
    <property type="protein sequence ID" value="NYI87647.1"/>
    <property type="molecule type" value="Genomic_DNA"/>
</dbReference>
<dbReference type="PANTHER" id="PTHR35908:SF1">
    <property type="entry name" value="CONSERVED PROTEIN"/>
    <property type="match status" value="1"/>
</dbReference>
<protein>
    <submittedName>
        <fullName evidence="2">Catechol 2,3-dioxygenase-like lactoylglutathione lyase family enzyme</fullName>
    </submittedName>
</protein>
<sequence>MLRLGFPVIGVDDVERATTFWTAALNLTPTGEWASDTWRTLNDGDRRVLALMRSETPVQSHPRTHLDLFVDSREEQEAEVERLVALGAHRVAWDSYPANPDFVVLADPEGNIFCVVDLSHAPST</sequence>
<dbReference type="CDD" id="cd06587">
    <property type="entry name" value="VOC"/>
    <property type="match status" value="1"/>
</dbReference>
<dbReference type="AlphaFoldDB" id="A0A853AYC6"/>
<evidence type="ECO:0000313" key="3">
    <source>
        <dbReference type="Proteomes" id="UP000549616"/>
    </source>
</evidence>
<name>A0A853AYC6_9PSEU</name>
<evidence type="ECO:0000259" key="1">
    <source>
        <dbReference type="PROSITE" id="PS51819"/>
    </source>
</evidence>
<dbReference type="PROSITE" id="PS51819">
    <property type="entry name" value="VOC"/>
    <property type="match status" value="1"/>
</dbReference>
<comment type="caution">
    <text evidence="2">The sequence shown here is derived from an EMBL/GenBank/DDBJ whole genome shotgun (WGS) entry which is preliminary data.</text>
</comment>
<dbReference type="SUPFAM" id="SSF54593">
    <property type="entry name" value="Glyoxalase/Bleomycin resistance protein/Dihydroxybiphenyl dioxygenase"/>
    <property type="match status" value="1"/>
</dbReference>